<dbReference type="EMBL" id="NIGF01000012">
    <property type="protein sequence ID" value="PQV63412.1"/>
    <property type="molecule type" value="Genomic_DNA"/>
</dbReference>
<dbReference type="NCBIfam" id="TIGR00738">
    <property type="entry name" value="rrf2_super"/>
    <property type="match status" value="1"/>
</dbReference>
<keyword evidence="1" id="KW-0238">DNA-binding</keyword>
<name>A0A2S8SRG7_9BACT</name>
<dbReference type="InterPro" id="IPR000944">
    <property type="entry name" value="Tscrpt_reg_Rrf2"/>
</dbReference>
<dbReference type="InParanoid" id="A0A2S8SRG7"/>
<dbReference type="GO" id="GO:0003677">
    <property type="term" value="F:DNA binding"/>
    <property type="evidence" value="ECO:0007669"/>
    <property type="project" value="UniProtKB-KW"/>
</dbReference>
<sequence length="139" mass="15276">MRLGNTTKYAFESLAYLIRSHARDEWAQIADIAAASGIPRKYLEQVLLDLKTGGILESKKGQGGGYRLSRSPDEISIGQVLGAIQGELLPLPEWLEDEGAAFSTDSGLGDVVRQARDTVKRLFEQTSIEVLVCRPNSWV</sequence>
<organism evidence="2 3">
    <name type="scientific">Abditibacterium utsteinense</name>
    <dbReference type="NCBI Taxonomy" id="1960156"/>
    <lineage>
        <taxon>Bacteria</taxon>
        <taxon>Pseudomonadati</taxon>
        <taxon>Abditibacteriota</taxon>
        <taxon>Abditibacteriia</taxon>
        <taxon>Abditibacteriales</taxon>
        <taxon>Abditibacteriaceae</taxon>
        <taxon>Abditibacterium</taxon>
    </lineage>
</organism>
<dbReference type="InterPro" id="IPR036388">
    <property type="entry name" value="WH-like_DNA-bd_sf"/>
</dbReference>
<dbReference type="GO" id="GO:0003700">
    <property type="term" value="F:DNA-binding transcription factor activity"/>
    <property type="evidence" value="ECO:0007669"/>
    <property type="project" value="TreeGrafter"/>
</dbReference>
<dbReference type="PANTHER" id="PTHR33221">
    <property type="entry name" value="WINGED HELIX-TURN-HELIX TRANSCRIPTIONAL REGULATOR, RRF2 FAMILY"/>
    <property type="match status" value="1"/>
</dbReference>
<dbReference type="SUPFAM" id="SSF46785">
    <property type="entry name" value="Winged helix' DNA-binding domain"/>
    <property type="match status" value="1"/>
</dbReference>
<dbReference type="OrthoDB" id="9808360at2"/>
<dbReference type="PROSITE" id="PS01332">
    <property type="entry name" value="HTH_RRF2_1"/>
    <property type="match status" value="1"/>
</dbReference>
<dbReference type="PANTHER" id="PTHR33221:SF5">
    <property type="entry name" value="HTH-TYPE TRANSCRIPTIONAL REGULATOR ISCR"/>
    <property type="match status" value="1"/>
</dbReference>
<comment type="caution">
    <text evidence="2">The sequence shown here is derived from an EMBL/GenBank/DDBJ whole genome shotgun (WGS) entry which is preliminary data.</text>
</comment>
<keyword evidence="3" id="KW-1185">Reference proteome</keyword>
<dbReference type="AlphaFoldDB" id="A0A2S8SRG7"/>
<dbReference type="InterPro" id="IPR030489">
    <property type="entry name" value="TR_Rrf2-type_CS"/>
</dbReference>
<dbReference type="InterPro" id="IPR036390">
    <property type="entry name" value="WH_DNA-bd_sf"/>
</dbReference>
<dbReference type="PROSITE" id="PS51197">
    <property type="entry name" value="HTH_RRF2_2"/>
    <property type="match status" value="1"/>
</dbReference>
<evidence type="ECO:0000256" key="1">
    <source>
        <dbReference type="ARBA" id="ARBA00023125"/>
    </source>
</evidence>
<protein>
    <submittedName>
        <fullName evidence="2">Transcriptional regulator, BadM/Rrf2 family</fullName>
    </submittedName>
</protein>
<proteinExistence type="predicted"/>
<evidence type="ECO:0000313" key="2">
    <source>
        <dbReference type="EMBL" id="PQV63412.1"/>
    </source>
</evidence>
<dbReference type="GO" id="GO:0005829">
    <property type="term" value="C:cytosol"/>
    <property type="evidence" value="ECO:0007669"/>
    <property type="project" value="TreeGrafter"/>
</dbReference>
<evidence type="ECO:0000313" key="3">
    <source>
        <dbReference type="Proteomes" id="UP000237684"/>
    </source>
</evidence>
<dbReference type="Proteomes" id="UP000237684">
    <property type="component" value="Unassembled WGS sequence"/>
</dbReference>
<dbReference type="Pfam" id="PF02082">
    <property type="entry name" value="Rrf2"/>
    <property type="match status" value="1"/>
</dbReference>
<dbReference type="Gene3D" id="1.10.10.10">
    <property type="entry name" value="Winged helix-like DNA-binding domain superfamily/Winged helix DNA-binding domain"/>
    <property type="match status" value="1"/>
</dbReference>
<gene>
    <name evidence="2" type="ORF">B1R32_11267</name>
</gene>
<reference evidence="2 3" key="1">
    <citation type="journal article" date="2018" name="Syst. Appl. Microbiol.">
        <title>Abditibacterium utsteinense sp. nov., the first cultivated member of candidate phylum FBP, isolated from ice-free Antarctic soil samples.</title>
        <authorList>
            <person name="Tahon G."/>
            <person name="Tytgat B."/>
            <person name="Lebbe L."/>
            <person name="Carlier A."/>
            <person name="Willems A."/>
        </authorList>
    </citation>
    <scope>NUCLEOTIDE SEQUENCE [LARGE SCALE GENOMIC DNA]</scope>
    <source>
        <strain evidence="2 3">LMG 29911</strain>
    </source>
</reference>
<dbReference type="RefSeq" id="WP_106380491.1">
    <property type="nucleotide sequence ID" value="NZ_NIGF01000012.1"/>
</dbReference>
<accession>A0A2S8SRG7</accession>